<dbReference type="FunFam" id="3.30.1390.20:FF:000001">
    <property type="entry name" value="50S ribosomal protein L30"/>
    <property type="match status" value="1"/>
</dbReference>
<feature type="domain" description="Large ribosomal subunit protein uL30-like ferredoxin-like fold" evidence="6">
    <location>
        <begin position="5"/>
        <end position="54"/>
    </location>
</feature>
<dbReference type="SUPFAM" id="SSF55129">
    <property type="entry name" value="Ribosomal protein L30p/L7e"/>
    <property type="match status" value="1"/>
</dbReference>
<dbReference type="Pfam" id="PF00327">
    <property type="entry name" value="Ribosomal_L30"/>
    <property type="match status" value="1"/>
</dbReference>
<organism evidence="7 8">
    <name type="scientific">Anaerobranca gottschalkii DSM 13577</name>
    <dbReference type="NCBI Taxonomy" id="1120990"/>
    <lineage>
        <taxon>Bacteria</taxon>
        <taxon>Bacillati</taxon>
        <taxon>Bacillota</taxon>
        <taxon>Clostridia</taxon>
        <taxon>Eubacteriales</taxon>
        <taxon>Proteinivoracaceae</taxon>
        <taxon>Anaerobranca</taxon>
    </lineage>
</organism>
<dbReference type="EMBL" id="FOIF01000017">
    <property type="protein sequence ID" value="SES89460.1"/>
    <property type="molecule type" value="Genomic_DNA"/>
</dbReference>
<evidence type="ECO:0000313" key="7">
    <source>
        <dbReference type="EMBL" id="SES89460.1"/>
    </source>
</evidence>
<dbReference type="HAMAP" id="MF_01371_B">
    <property type="entry name" value="Ribosomal_uL30_B"/>
    <property type="match status" value="1"/>
</dbReference>
<reference evidence="8" key="1">
    <citation type="submission" date="2016-10" db="EMBL/GenBank/DDBJ databases">
        <authorList>
            <person name="Varghese N."/>
            <person name="Submissions S."/>
        </authorList>
    </citation>
    <scope>NUCLEOTIDE SEQUENCE [LARGE SCALE GENOMIC DNA]</scope>
    <source>
        <strain evidence="8">DSM 13577</strain>
    </source>
</reference>
<evidence type="ECO:0000256" key="3">
    <source>
        <dbReference type="ARBA" id="ARBA00022980"/>
    </source>
</evidence>
<protein>
    <recommendedName>
        <fullName evidence="5">Large ribosomal subunit protein uL30</fullName>
    </recommendedName>
</protein>
<dbReference type="Gene3D" id="3.30.1390.20">
    <property type="entry name" value="Ribosomal protein L30, ferredoxin-like fold domain"/>
    <property type="match status" value="1"/>
</dbReference>
<dbReference type="NCBIfam" id="TIGR01308">
    <property type="entry name" value="rpmD_bact"/>
    <property type="match status" value="1"/>
</dbReference>
<evidence type="ECO:0000256" key="2">
    <source>
        <dbReference type="ARBA" id="ARBA00011838"/>
    </source>
</evidence>
<dbReference type="PANTHER" id="PTHR15892">
    <property type="entry name" value="MITOCHONDRIAL RIBOSOMAL PROTEIN L30"/>
    <property type="match status" value="1"/>
</dbReference>
<sequence>MTKSLKIKLVRSLIGRSKDQRLVAQALGLKKLQQEVVQPDNPQIRGMVEKISHLLKVEEVN</sequence>
<dbReference type="PANTHER" id="PTHR15892:SF2">
    <property type="entry name" value="LARGE RIBOSOMAL SUBUNIT PROTEIN UL30M"/>
    <property type="match status" value="1"/>
</dbReference>
<comment type="similarity">
    <text evidence="1 5">Belongs to the universal ribosomal protein uL30 family.</text>
</comment>
<evidence type="ECO:0000313" key="8">
    <source>
        <dbReference type="Proteomes" id="UP000243819"/>
    </source>
</evidence>
<evidence type="ECO:0000259" key="6">
    <source>
        <dbReference type="Pfam" id="PF00327"/>
    </source>
</evidence>
<dbReference type="STRING" id="1120990.SAMN03080614_101734"/>
<keyword evidence="4 5" id="KW-0687">Ribonucleoprotein</keyword>
<evidence type="ECO:0000256" key="1">
    <source>
        <dbReference type="ARBA" id="ARBA00007594"/>
    </source>
</evidence>
<accession>A0A1I0A5N9</accession>
<gene>
    <name evidence="5" type="primary">rpmD</name>
    <name evidence="7" type="ORF">SAMN03080614_101734</name>
</gene>
<dbReference type="Proteomes" id="UP000243819">
    <property type="component" value="Unassembled WGS sequence"/>
</dbReference>
<dbReference type="InterPro" id="IPR016082">
    <property type="entry name" value="Ribosomal_uL30_ferredoxin-like"/>
</dbReference>
<dbReference type="OrthoDB" id="9812790at2"/>
<dbReference type="CDD" id="cd01658">
    <property type="entry name" value="Ribosomal_L30"/>
    <property type="match status" value="1"/>
</dbReference>
<keyword evidence="8" id="KW-1185">Reference proteome</keyword>
<keyword evidence="3 5" id="KW-0689">Ribosomal protein</keyword>
<evidence type="ECO:0000256" key="5">
    <source>
        <dbReference type="HAMAP-Rule" id="MF_01371"/>
    </source>
</evidence>
<dbReference type="RefSeq" id="WP_091350278.1">
    <property type="nucleotide sequence ID" value="NZ_FOIF01000017.1"/>
</dbReference>
<dbReference type="InterPro" id="IPR036919">
    <property type="entry name" value="Ribo_uL30_ferredoxin-like_sf"/>
</dbReference>
<dbReference type="GO" id="GO:0003735">
    <property type="term" value="F:structural constituent of ribosome"/>
    <property type="evidence" value="ECO:0007669"/>
    <property type="project" value="InterPro"/>
</dbReference>
<name>A0A1I0A5N9_9FIRM</name>
<comment type="subunit">
    <text evidence="2 5">Part of the 50S ribosomal subunit.</text>
</comment>
<proteinExistence type="inferred from homology"/>
<dbReference type="GO" id="GO:0006412">
    <property type="term" value="P:translation"/>
    <property type="evidence" value="ECO:0007669"/>
    <property type="project" value="UniProtKB-UniRule"/>
</dbReference>
<dbReference type="PIRSF" id="PIRSF002211">
    <property type="entry name" value="Ribosomal_L30_bac-type"/>
    <property type="match status" value="1"/>
</dbReference>
<dbReference type="AlphaFoldDB" id="A0A1I0A5N9"/>
<evidence type="ECO:0000256" key="4">
    <source>
        <dbReference type="ARBA" id="ARBA00023274"/>
    </source>
</evidence>
<dbReference type="InterPro" id="IPR005996">
    <property type="entry name" value="Ribosomal_uL30_bac-type"/>
</dbReference>
<dbReference type="GO" id="GO:0022625">
    <property type="term" value="C:cytosolic large ribosomal subunit"/>
    <property type="evidence" value="ECO:0007669"/>
    <property type="project" value="TreeGrafter"/>
</dbReference>